<evidence type="ECO:0000313" key="2">
    <source>
        <dbReference type="EMBL" id="MFC6886044.1"/>
    </source>
</evidence>
<dbReference type="InterPro" id="IPR041664">
    <property type="entry name" value="AAA_16"/>
</dbReference>
<dbReference type="InterPro" id="IPR019734">
    <property type="entry name" value="TPR_rpt"/>
</dbReference>
<dbReference type="PANTHER" id="PTHR47691:SF3">
    <property type="entry name" value="HTH-TYPE TRANSCRIPTIONAL REGULATOR RV0890C-RELATED"/>
    <property type="match status" value="1"/>
</dbReference>
<dbReference type="Pfam" id="PF13191">
    <property type="entry name" value="AAA_16"/>
    <property type="match status" value="1"/>
</dbReference>
<dbReference type="Pfam" id="PF13424">
    <property type="entry name" value="TPR_12"/>
    <property type="match status" value="2"/>
</dbReference>
<dbReference type="InterPro" id="IPR042197">
    <property type="entry name" value="Apaf_helical"/>
</dbReference>
<dbReference type="GO" id="GO:0005524">
    <property type="term" value="F:ATP binding"/>
    <property type="evidence" value="ECO:0007669"/>
    <property type="project" value="UniProtKB-KW"/>
</dbReference>
<dbReference type="Gene3D" id="1.25.40.10">
    <property type="entry name" value="Tetratricopeptide repeat domain"/>
    <property type="match status" value="2"/>
</dbReference>
<dbReference type="InterPro" id="IPR003593">
    <property type="entry name" value="AAA+_ATPase"/>
</dbReference>
<protein>
    <submittedName>
        <fullName evidence="2">ATP-binding protein</fullName>
    </submittedName>
</protein>
<dbReference type="SMART" id="SM00382">
    <property type="entry name" value="AAA"/>
    <property type="match status" value="1"/>
</dbReference>
<dbReference type="PRINTS" id="PR00364">
    <property type="entry name" value="DISEASERSIST"/>
</dbReference>
<dbReference type="Gene3D" id="3.40.50.300">
    <property type="entry name" value="P-loop containing nucleotide triphosphate hydrolases"/>
    <property type="match status" value="1"/>
</dbReference>
<dbReference type="SUPFAM" id="SSF52540">
    <property type="entry name" value="P-loop containing nucleoside triphosphate hydrolases"/>
    <property type="match status" value="1"/>
</dbReference>
<keyword evidence="2" id="KW-0067">ATP-binding</keyword>
<dbReference type="SUPFAM" id="SSF48452">
    <property type="entry name" value="TPR-like"/>
    <property type="match status" value="2"/>
</dbReference>
<dbReference type="Proteomes" id="UP001596380">
    <property type="component" value="Unassembled WGS sequence"/>
</dbReference>
<evidence type="ECO:0000259" key="1">
    <source>
        <dbReference type="SMART" id="SM00382"/>
    </source>
</evidence>
<dbReference type="InterPro" id="IPR027417">
    <property type="entry name" value="P-loop_NTPase"/>
</dbReference>
<sequence>PGGADARGRRARLAAPWIVGGLTGVITAVTTSLDAVDVAAPAKLGIVAVVALLAGVAAWGAQQGNDAEPEPAAAPAAPAQLPPVIAHFTGRDASLAELRRAVASEAGAGSPASPLVVSVHGPAGVGKSALAARFAHEIAEGYPDGQLYFDLRGEGETRVRPEEVLIGFLLVLGVRLTTDPGGLPELQKLWWTHARGRRLLVLLDNARDADQVRALLPPVGGCAVLVTSRRPLYLRNTFDRRLPEFTERHGVELLARLAGEERIRSDPESAARIVELCGRLPLAISICGGRLAARESWTARELAGRLQDQRRRRLDELEVARDIDKSVRASLALSYADCSQTQRRLLRTFGLLDVPDAQAWVAGALLGVSDLEGDDQLEALVDAQLAECSGTDATGRMRYRLHDLVRLYARERSEREDTGAERRAAIERVLDGYRERAEPVAAARWPQDWQRRTGARAGAPEPGYTATEWLSSERLALLALLGQAAGHGMWGLVWRLGRAACSLFHSLRVFWPEWRTVAGLTHTAAERLGDGRSLGIALLERASVEGGQGNVERARGDAYAALDLFTGLRETWWRARALRAVGMSLRDEGNIDEGQRYLIEAIEAFGREGDGWWRARTQRNLAEVRLAQRRYAEARELLEEGLEVFQRNGNRYSEAQTLRALGEVLAAEARSLRASGAHAEAETKYSLAAPVLERAAETFRLRDEQWEEARCLRAAGEVGDPRNGLRELTFVRHAERMLEGLGDTWGVARTRISEGRALGRLGRHAEAAEALGQAVEAFDELGDRWWQARARRTLAEVLLDAGRREQAREPAREALELYRRLGNTAGESRARRVLAHASEPVA</sequence>
<evidence type="ECO:0000313" key="3">
    <source>
        <dbReference type="Proteomes" id="UP001596380"/>
    </source>
</evidence>
<dbReference type="PANTHER" id="PTHR47691">
    <property type="entry name" value="REGULATOR-RELATED"/>
    <property type="match status" value="1"/>
</dbReference>
<comment type="caution">
    <text evidence="2">The sequence shown here is derived from an EMBL/GenBank/DDBJ whole genome shotgun (WGS) entry which is preliminary data.</text>
</comment>
<keyword evidence="3" id="KW-1185">Reference proteome</keyword>
<feature type="domain" description="AAA+ ATPase" evidence="1">
    <location>
        <begin position="113"/>
        <end position="248"/>
    </location>
</feature>
<dbReference type="InterPro" id="IPR011990">
    <property type="entry name" value="TPR-like_helical_dom_sf"/>
</dbReference>
<organism evidence="2 3">
    <name type="scientific">Actinomadura yumaensis</name>
    <dbReference type="NCBI Taxonomy" id="111807"/>
    <lineage>
        <taxon>Bacteria</taxon>
        <taxon>Bacillati</taxon>
        <taxon>Actinomycetota</taxon>
        <taxon>Actinomycetes</taxon>
        <taxon>Streptosporangiales</taxon>
        <taxon>Thermomonosporaceae</taxon>
        <taxon>Actinomadura</taxon>
    </lineage>
</organism>
<proteinExistence type="predicted"/>
<accession>A0ABW2CZP2</accession>
<keyword evidence="2" id="KW-0547">Nucleotide-binding</keyword>
<reference evidence="3" key="1">
    <citation type="journal article" date="2019" name="Int. J. Syst. Evol. Microbiol.">
        <title>The Global Catalogue of Microorganisms (GCM) 10K type strain sequencing project: providing services to taxonomists for standard genome sequencing and annotation.</title>
        <authorList>
            <consortium name="The Broad Institute Genomics Platform"/>
            <consortium name="The Broad Institute Genome Sequencing Center for Infectious Disease"/>
            <person name="Wu L."/>
            <person name="Ma J."/>
        </authorList>
    </citation>
    <scope>NUCLEOTIDE SEQUENCE [LARGE SCALE GENOMIC DNA]</scope>
    <source>
        <strain evidence="3">JCM 3369</strain>
    </source>
</reference>
<dbReference type="RefSeq" id="WP_378064037.1">
    <property type="nucleotide sequence ID" value="NZ_JBHSXS010000047.1"/>
</dbReference>
<feature type="non-terminal residue" evidence="2">
    <location>
        <position position="1"/>
    </location>
</feature>
<dbReference type="EMBL" id="JBHSXS010000047">
    <property type="protein sequence ID" value="MFC6886044.1"/>
    <property type="molecule type" value="Genomic_DNA"/>
</dbReference>
<dbReference type="SMART" id="SM00028">
    <property type="entry name" value="TPR"/>
    <property type="match status" value="5"/>
</dbReference>
<name>A0ABW2CZP2_9ACTN</name>
<dbReference type="Gene3D" id="1.10.8.430">
    <property type="entry name" value="Helical domain of apoptotic protease-activating factors"/>
    <property type="match status" value="1"/>
</dbReference>
<gene>
    <name evidence="2" type="ORF">ACFQKB_40230</name>
</gene>